<reference evidence="1 2" key="1">
    <citation type="submission" date="2019-03" db="EMBL/GenBank/DDBJ databases">
        <title>Comparative genomic analyses of the sweetpotato soil rot pathogen, Streptomyces ipomoeae.</title>
        <authorList>
            <person name="Ruschel Soares N."/>
            <person name="Badger J.H."/>
            <person name="Huguet-Tapia J.C."/>
            <person name="Clark C.A."/>
            <person name="Pettis G.S."/>
        </authorList>
    </citation>
    <scope>NUCLEOTIDE SEQUENCE [LARGE SCALE GENOMIC DNA]</scope>
    <source>
        <strain evidence="1 2">88-35</strain>
    </source>
</reference>
<gene>
    <name evidence="1" type="ORF">Sipo8835_44180</name>
</gene>
<protein>
    <submittedName>
        <fullName evidence="1">Uncharacterized protein</fullName>
    </submittedName>
</protein>
<evidence type="ECO:0000313" key="2">
    <source>
        <dbReference type="Proteomes" id="UP000318720"/>
    </source>
</evidence>
<dbReference type="GeneID" id="301698261"/>
<dbReference type="RefSeq" id="WP_048820165.1">
    <property type="nucleotide sequence ID" value="NZ_CP182305.1"/>
</dbReference>
<dbReference type="Proteomes" id="UP000318720">
    <property type="component" value="Unassembled WGS sequence"/>
</dbReference>
<sequence>MQANDPTKLETTLADGRRLTLSLPATNAQWAADGIQGLRAVPATHTGRGEEPPPLPEQPALPLQVALLGLGA</sequence>
<name>A0A540QYN7_9ACTN</name>
<evidence type="ECO:0000313" key="1">
    <source>
        <dbReference type="EMBL" id="TQE16044.1"/>
    </source>
</evidence>
<proteinExistence type="predicted"/>
<accession>A0A540QYN7</accession>
<comment type="caution">
    <text evidence="1">The sequence shown here is derived from an EMBL/GenBank/DDBJ whole genome shotgun (WGS) entry which is preliminary data.</text>
</comment>
<organism evidence="1 2">
    <name type="scientific">Streptomyces ipomoeae</name>
    <dbReference type="NCBI Taxonomy" id="103232"/>
    <lineage>
        <taxon>Bacteria</taxon>
        <taxon>Bacillati</taxon>
        <taxon>Actinomycetota</taxon>
        <taxon>Actinomycetes</taxon>
        <taxon>Kitasatosporales</taxon>
        <taxon>Streptomycetaceae</taxon>
        <taxon>Streptomyces</taxon>
    </lineage>
</organism>
<dbReference type="EMBL" id="SPAZ01000358">
    <property type="protein sequence ID" value="TQE16044.1"/>
    <property type="molecule type" value="Genomic_DNA"/>
</dbReference>
<dbReference type="AlphaFoldDB" id="A0A540QYN7"/>